<dbReference type="InterPro" id="IPR010093">
    <property type="entry name" value="SinI_DNA-bd"/>
</dbReference>
<dbReference type="EMBL" id="CP106879">
    <property type="protein sequence ID" value="UYC80653.1"/>
    <property type="molecule type" value="Genomic_DNA"/>
</dbReference>
<dbReference type="Pfam" id="PF12728">
    <property type="entry name" value="HTH_17"/>
    <property type="match status" value="1"/>
</dbReference>
<organism evidence="2 3">
    <name type="scientific">Curtobacterium poinsettiae</name>
    <dbReference type="NCBI Taxonomy" id="159612"/>
    <lineage>
        <taxon>Bacteria</taxon>
        <taxon>Bacillati</taxon>
        <taxon>Actinomycetota</taxon>
        <taxon>Actinomycetes</taxon>
        <taxon>Micrococcales</taxon>
        <taxon>Microbacteriaceae</taxon>
        <taxon>Curtobacterium</taxon>
    </lineage>
</organism>
<dbReference type="NCBIfam" id="TIGR01764">
    <property type="entry name" value="excise"/>
    <property type="match status" value="1"/>
</dbReference>
<evidence type="ECO:0000313" key="2">
    <source>
        <dbReference type="EMBL" id="UYC80653.1"/>
    </source>
</evidence>
<keyword evidence="2" id="KW-0238">DNA-binding</keyword>
<gene>
    <name evidence="2" type="ORF">OE229_16290</name>
</gene>
<dbReference type="Proteomes" id="UP001062223">
    <property type="component" value="Chromosome"/>
</dbReference>
<reference evidence="2" key="1">
    <citation type="submission" date="2022-09" db="EMBL/GenBank/DDBJ databases">
        <title>Taxonomy of Curtobacterium flaccumfaciens.</title>
        <authorList>
            <person name="Osdaghi E."/>
            <person name="Taghavi S.M."/>
            <person name="Hamidizade M."/>
            <person name="Abachi H."/>
            <person name="Fazliarab A."/>
            <person name="Baeyen S."/>
            <person name="Portier P."/>
            <person name="Van Vaerenbergh J."/>
            <person name="Jacques M.-A."/>
        </authorList>
    </citation>
    <scope>NUCLEOTIDE SEQUENCE</scope>
    <source>
        <strain evidence="2">AGQB46</strain>
    </source>
</reference>
<name>A0A9Q9P6S3_9MICO</name>
<protein>
    <submittedName>
        <fullName evidence="2">Excisionase family DNA-binding protein</fullName>
    </submittedName>
</protein>
<dbReference type="InterPro" id="IPR041657">
    <property type="entry name" value="HTH_17"/>
</dbReference>
<accession>A0A9Q9P6S3</accession>
<feature type="domain" description="Helix-turn-helix" evidence="1">
    <location>
        <begin position="36"/>
        <end position="85"/>
    </location>
</feature>
<evidence type="ECO:0000259" key="1">
    <source>
        <dbReference type="Pfam" id="PF12728"/>
    </source>
</evidence>
<dbReference type="RefSeq" id="WP_262138913.1">
    <property type="nucleotide sequence ID" value="NZ_CP106879.1"/>
</dbReference>
<dbReference type="AlphaFoldDB" id="A0A9Q9P6S3"/>
<dbReference type="GO" id="GO:0003677">
    <property type="term" value="F:DNA binding"/>
    <property type="evidence" value="ECO:0007669"/>
    <property type="project" value="UniProtKB-KW"/>
</dbReference>
<proteinExistence type="predicted"/>
<sequence>MDNALVALKVIALHWRNTATGTADAPKAELNAQSEWLSTKQAADALAMTDRAIRKAIRENRLKANRVGRAYRINREQLAHFKARKEPA</sequence>
<evidence type="ECO:0000313" key="3">
    <source>
        <dbReference type="Proteomes" id="UP001062223"/>
    </source>
</evidence>
<dbReference type="KEGG" id="cpoi:OE229_16290"/>